<accession>A0A4R9JRL4</accession>
<gene>
    <name evidence="1" type="ORF">EHQ59_08010</name>
</gene>
<dbReference type="OrthoDB" id="340775at2"/>
<proteinExistence type="predicted"/>
<keyword evidence="2" id="KW-1185">Reference proteome</keyword>
<comment type="caution">
    <text evidence="1">The sequence shown here is derived from an EMBL/GenBank/DDBJ whole genome shotgun (WGS) entry which is preliminary data.</text>
</comment>
<organism evidence="1 2">
    <name type="scientific">Leptospira kemamanensis</name>
    <dbReference type="NCBI Taxonomy" id="2484942"/>
    <lineage>
        <taxon>Bacteria</taxon>
        <taxon>Pseudomonadati</taxon>
        <taxon>Spirochaetota</taxon>
        <taxon>Spirochaetia</taxon>
        <taxon>Leptospirales</taxon>
        <taxon>Leptospiraceae</taxon>
        <taxon>Leptospira</taxon>
    </lineage>
</organism>
<evidence type="ECO:0000313" key="1">
    <source>
        <dbReference type="EMBL" id="TGL54129.1"/>
    </source>
</evidence>
<dbReference type="Proteomes" id="UP000297609">
    <property type="component" value="Unassembled WGS sequence"/>
</dbReference>
<dbReference type="AlphaFoldDB" id="A0A4R9JRL4"/>
<reference evidence="1" key="1">
    <citation type="journal article" date="2019" name="PLoS Negl. Trop. Dis.">
        <title>Revisiting the worldwide diversity of Leptospira species in the environment.</title>
        <authorList>
            <person name="Vincent A.T."/>
            <person name="Schiettekatte O."/>
            <person name="Bourhy P."/>
            <person name="Veyrier F.J."/>
            <person name="Picardeau M."/>
        </authorList>
    </citation>
    <scope>NUCLEOTIDE SEQUENCE [LARGE SCALE GENOMIC DNA]</scope>
    <source>
        <strain evidence="1">201702454</strain>
    </source>
</reference>
<protein>
    <submittedName>
        <fullName evidence="1">Uncharacterized protein</fullName>
    </submittedName>
</protein>
<sequence>MDSLFGAVLTQLPEREKELLISWLQVNGLVVKECTNKNWKDFPDSIKVFAKPTSELTKELLDWSIEPILCGMFTKEEKDSYQKTGVSLLWDKAFSQIHSLPIRPLPEKKLTWIVCTKNPTFDQNILKFLKSLGYQVYAEANPEFLVKRLLVGPCHVLILDWDMLDAKTLVPTLQKIKNEKPFLSIGIKDFNKEHLYRDLKMGMSSISEVLIGGNEFWKVFLDSFPMSEETSERKYWKESSQALSKLSFTFQEKRIPVSMKISETTIVSAIPEHTELFHCIDLFRWLSVI</sequence>
<dbReference type="EMBL" id="RQGG01000019">
    <property type="protein sequence ID" value="TGL54129.1"/>
    <property type="molecule type" value="Genomic_DNA"/>
</dbReference>
<evidence type="ECO:0000313" key="2">
    <source>
        <dbReference type="Proteomes" id="UP000297609"/>
    </source>
</evidence>
<name>A0A4R9JRL4_9LEPT</name>
<dbReference type="RefSeq" id="WP_135619085.1">
    <property type="nucleotide sequence ID" value="NZ_RQGG01000019.1"/>
</dbReference>